<dbReference type="Pfam" id="PF07970">
    <property type="entry name" value="COPIIcoated_ERV"/>
    <property type="match status" value="1"/>
</dbReference>
<organism evidence="8 9">
    <name type="scientific">Sungouiella intermedia</name>
    <dbReference type="NCBI Taxonomy" id="45354"/>
    <lineage>
        <taxon>Eukaryota</taxon>
        <taxon>Fungi</taxon>
        <taxon>Dikarya</taxon>
        <taxon>Ascomycota</taxon>
        <taxon>Saccharomycotina</taxon>
        <taxon>Pichiomycetes</taxon>
        <taxon>Metschnikowiaceae</taxon>
        <taxon>Sungouiella</taxon>
    </lineage>
</organism>
<feature type="domain" description="Endoplasmic reticulum vesicle transporter N-terminal" evidence="7">
    <location>
        <begin position="9"/>
        <end position="94"/>
    </location>
</feature>
<dbReference type="EMBL" id="LT635765">
    <property type="protein sequence ID" value="SGZ52489.1"/>
    <property type="molecule type" value="Genomic_DNA"/>
</dbReference>
<proteinExistence type="inferred from homology"/>
<accession>A0A1L0BM85</accession>
<reference evidence="8 9" key="1">
    <citation type="submission" date="2016-10" db="EMBL/GenBank/DDBJ databases">
        <authorList>
            <person name="de Groot N.N."/>
        </authorList>
    </citation>
    <scope>NUCLEOTIDE SEQUENCE [LARGE SCALE GENOMIC DNA]</scope>
    <source>
        <strain evidence="8 9">PYCC 4715</strain>
    </source>
</reference>
<dbReference type="PANTHER" id="PTHR10984:SF81">
    <property type="entry name" value="ER-DERIVED VESICLES PROTEIN ERV41"/>
    <property type="match status" value="1"/>
</dbReference>
<feature type="domain" description="Endoplasmic reticulum vesicle transporter C-terminal" evidence="6">
    <location>
        <begin position="149"/>
        <end position="303"/>
    </location>
</feature>
<keyword evidence="5" id="KW-0931">ER-Golgi transport</keyword>
<keyword evidence="5" id="KW-0813">Transport</keyword>
<keyword evidence="3 5" id="KW-1133">Transmembrane helix</keyword>
<dbReference type="InterPro" id="IPR045888">
    <property type="entry name" value="Erv"/>
</dbReference>
<dbReference type="InterPro" id="IPR012936">
    <property type="entry name" value="Erv_C"/>
</dbReference>
<dbReference type="InterPro" id="IPR039542">
    <property type="entry name" value="Erv_N"/>
</dbReference>
<evidence type="ECO:0000256" key="5">
    <source>
        <dbReference type="RuleBase" id="RU369013"/>
    </source>
</evidence>
<evidence type="ECO:0000259" key="7">
    <source>
        <dbReference type="Pfam" id="PF13850"/>
    </source>
</evidence>
<evidence type="ECO:0000313" key="9">
    <source>
        <dbReference type="Proteomes" id="UP000182259"/>
    </source>
</evidence>
<evidence type="ECO:0000313" key="8">
    <source>
        <dbReference type="EMBL" id="SGZ52489.1"/>
    </source>
</evidence>
<evidence type="ECO:0000256" key="4">
    <source>
        <dbReference type="ARBA" id="ARBA00023136"/>
    </source>
</evidence>
<dbReference type="GO" id="GO:0030134">
    <property type="term" value="C:COPII-coated ER to Golgi transport vesicle"/>
    <property type="evidence" value="ECO:0007669"/>
    <property type="project" value="TreeGrafter"/>
</dbReference>
<dbReference type="GO" id="GO:0033116">
    <property type="term" value="C:endoplasmic reticulum-Golgi intermediate compartment membrane"/>
    <property type="evidence" value="ECO:0007669"/>
    <property type="project" value="UniProtKB-SubCell"/>
</dbReference>
<sequence length="343" mass="38976">MDNFSSKVRVFDAFPKVSPEHSVRSQRGGFSTMLTMFCGLLIIWIQIGGFLGGYVDHQFAVDKAIRTDLQINVDILVAMPCQFLTTNVRDITYDTYMAREVLNFQGVGFFVPEQFAINSQNSDYKTPDLDEIMQETIRAEFNVVGARVNEHEPACHIFGSIPVNHVKGEFKILPRTILPTDRLSITLQSYNFTHMISEFSFGEFYPFIVNPLDFTGKVTEEHTQSYIYFAKVVPTIYQKLGLVVDTYQYALTEIHRASGGTPGISFSYSFEPIKLTIREMRISFIEFVAKLATILSGLLIAAGYLFKLYEKLLQILFGKKYTEKDTEKKQGGLLDRAAPSKDY</sequence>
<evidence type="ECO:0000256" key="1">
    <source>
        <dbReference type="ARBA" id="ARBA00004370"/>
    </source>
</evidence>
<evidence type="ECO:0000259" key="6">
    <source>
        <dbReference type="Pfam" id="PF07970"/>
    </source>
</evidence>
<keyword evidence="5" id="KW-0333">Golgi apparatus</keyword>
<keyword evidence="5" id="KW-0256">Endoplasmic reticulum</keyword>
<dbReference type="Proteomes" id="UP000182259">
    <property type="component" value="Chromosome II"/>
</dbReference>
<comment type="subcellular location">
    <subcellularLocation>
        <location evidence="5">Endoplasmic reticulum membrane</location>
        <topology evidence="5">Multi-pass membrane protein</topology>
    </subcellularLocation>
    <subcellularLocation>
        <location evidence="5">Endoplasmic reticulum-Golgi intermediate compartment membrane</location>
        <topology evidence="5">Multi-pass membrane protein</topology>
    </subcellularLocation>
    <subcellularLocation>
        <location evidence="5">Golgi apparatus membrane</location>
        <topology evidence="5">Multi-pass membrane protein</topology>
    </subcellularLocation>
    <subcellularLocation>
        <location evidence="1">Membrane</location>
    </subcellularLocation>
</comment>
<feature type="transmembrane region" description="Helical" evidence="5">
    <location>
        <begin position="287"/>
        <end position="306"/>
    </location>
</feature>
<keyword evidence="2 5" id="KW-0812">Transmembrane</keyword>
<gene>
    <name evidence="8" type="ORF">SAMEA4029009_CIC11G00000005884</name>
</gene>
<keyword evidence="4 5" id="KW-0472">Membrane</keyword>
<comment type="similarity">
    <text evidence="5">Belongs to the ERGIC family.</text>
</comment>
<dbReference type="PANTHER" id="PTHR10984">
    <property type="entry name" value="ENDOPLASMIC RETICULUM-GOLGI INTERMEDIATE COMPARTMENT PROTEIN"/>
    <property type="match status" value="1"/>
</dbReference>
<dbReference type="GO" id="GO:0006890">
    <property type="term" value="P:retrograde vesicle-mediated transport, Golgi to endoplasmic reticulum"/>
    <property type="evidence" value="ECO:0007669"/>
    <property type="project" value="TreeGrafter"/>
</dbReference>
<evidence type="ECO:0000256" key="2">
    <source>
        <dbReference type="ARBA" id="ARBA00022692"/>
    </source>
</evidence>
<evidence type="ECO:0000256" key="3">
    <source>
        <dbReference type="ARBA" id="ARBA00022989"/>
    </source>
</evidence>
<protein>
    <recommendedName>
        <fullName evidence="5">Endoplasmic reticulum-Golgi intermediate compartment protein</fullName>
    </recommendedName>
</protein>
<dbReference type="Pfam" id="PF13850">
    <property type="entry name" value="ERGIC_N"/>
    <property type="match status" value="1"/>
</dbReference>
<comment type="function">
    <text evidence="5">Plays a role in transport between endoplasmic reticulum and Golgi.</text>
</comment>
<dbReference type="AlphaFoldDB" id="A0A1L0BM85"/>
<feature type="transmembrane region" description="Helical" evidence="5">
    <location>
        <begin position="34"/>
        <end position="55"/>
    </location>
</feature>
<dbReference type="GO" id="GO:0006888">
    <property type="term" value="P:endoplasmic reticulum to Golgi vesicle-mediated transport"/>
    <property type="evidence" value="ECO:0007669"/>
    <property type="project" value="UniProtKB-UniRule"/>
</dbReference>
<name>A0A1L0BM85_9ASCO</name>
<dbReference type="GO" id="GO:0005789">
    <property type="term" value="C:endoplasmic reticulum membrane"/>
    <property type="evidence" value="ECO:0007669"/>
    <property type="project" value="UniProtKB-SubCell"/>
</dbReference>
<dbReference type="GO" id="GO:0000139">
    <property type="term" value="C:Golgi membrane"/>
    <property type="evidence" value="ECO:0007669"/>
    <property type="project" value="UniProtKB-SubCell"/>
</dbReference>